<keyword evidence="1" id="KW-0813">Transport</keyword>
<dbReference type="GO" id="GO:0008289">
    <property type="term" value="F:lipid binding"/>
    <property type="evidence" value="ECO:0007669"/>
    <property type="project" value="UniProtKB-KW"/>
</dbReference>
<dbReference type="CDD" id="cd01960">
    <property type="entry name" value="nsLTP1"/>
    <property type="match status" value="1"/>
</dbReference>
<dbReference type="InterPro" id="IPR000528">
    <property type="entry name" value="Plant_nsLTP"/>
</dbReference>
<evidence type="ECO:0000313" key="5">
    <source>
        <dbReference type="EMBL" id="URD89426.1"/>
    </source>
</evidence>
<dbReference type="SMART" id="SM00499">
    <property type="entry name" value="AAI"/>
    <property type="match status" value="1"/>
</dbReference>
<dbReference type="AlphaFoldDB" id="A0A9E7F693"/>
<sequence length="289" mass="31857">MARVLVLLAVLAAAWAWEPAKAPPCSKITEMLVPCIPYLTDKAAHPGPKCCSGVRDLRKATNTHDDLVAICKCLKRAAHLFPGVDYPRADNLPHLCGVRFNLTFSPSVDCKNLNPVTFRSSLEGERAIGDERNPSKGMKRIPRIKFPQRHPPEPTGSSPASDEITFLKSNATSQPKAASSSGDARSYRFRSHVPAPPSYTAVGGKASLLPKRTPISDKEIEAILVEAQKVFVSRVAVFDYASCPFRSRVMLHECYGCISKYTNGLVLRPQNFVLCQTKMETRSYIISRE</sequence>
<dbReference type="OrthoDB" id="1862539at2759"/>
<feature type="signal peptide" evidence="3">
    <location>
        <begin position="1"/>
        <end position="16"/>
    </location>
</feature>
<feature type="chain" id="PRO_5040097956" description="Non-specific lipid-transfer protein" evidence="3">
    <location>
        <begin position="17"/>
        <end position="289"/>
    </location>
</feature>
<dbReference type="PANTHER" id="PTHR35751">
    <property type="match status" value="1"/>
</dbReference>
<feature type="compositionally biased region" description="Basic and acidic residues" evidence="2">
    <location>
        <begin position="124"/>
        <end position="134"/>
    </location>
</feature>
<keyword evidence="6" id="KW-1185">Reference proteome</keyword>
<dbReference type="PRINTS" id="PR00382">
    <property type="entry name" value="LIPIDTRNSFER"/>
</dbReference>
<dbReference type="InterPro" id="IPR016140">
    <property type="entry name" value="Bifunc_inhib/LTP/seed_store"/>
</dbReference>
<dbReference type="Gene3D" id="1.10.110.10">
    <property type="entry name" value="Plant lipid-transfer and hydrophobic proteins"/>
    <property type="match status" value="1"/>
</dbReference>
<evidence type="ECO:0000256" key="1">
    <source>
        <dbReference type="RuleBase" id="RU000628"/>
    </source>
</evidence>
<dbReference type="PANTHER" id="PTHR35751:SF3">
    <property type="entry name" value="OS06G0530200 PROTEIN"/>
    <property type="match status" value="1"/>
</dbReference>
<organism evidence="5 6">
    <name type="scientific">Musa troglodytarum</name>
    <name type="common">fe'i banana</name>
    <dbReference type="NCBI Taxonomy" id="320322"/>
    <lineage>
        <taxon>Eukaryota</taxon>
        <taxon>Viridiplantae</taxon>
        <taxon>Streptophyta</taxon>
        <taxon>Embryophyta</taxon>
        <taxon>Tracheophyta</taxon>
        <taxon>Spermatophyta</taxon>
        <taxon>Magnoliopsida</taxon>
        <taxon>Liliopsida</taxon>
        <taxon>Zingiberales</taxon>
        <taxon>Musaceae</taxon>
        <taxon>Musa</taxon>
    </lineage>
</organism>
<name>A0A9E7F693_9LILI</name>
<keyword evidence="1" id="KW-0446">Lipid-binding</keyword>
<comment type="similarity">
    <text evidence="1">Belongs to the plant LTP family.</text>
</comment>
<feature type="compositionally biased region" description="Basic residues" evidence="2">
    <location>
        <begin position="137"/>
        <end position="148"/>
    </location>
</feature>
<reference evidence="5" key="1">
    <citation type="submission" date="2022-05" db="EMBL/GenBank/DDBJ databases">
        <title>The Musa troglodytarum L. genome provides insights into the mechanism of non-climacteric behaviour and enrichment of carotenoids.</title>
        <authorList>
            <person name="Wang J."/>
        </authorList>
    </citation>
    <scope>NUCLEOTIDE SEQUENCE</scope>
    <source>
        <tissue evidence="5">Leaf</tissue>
    </source>
</reference>
<evidence type="ECO:0000259" key="4">
    <source>
        <dbReference type="SMART" id="SM00499"/>
    </source>
</evidence>
<evidence type="ECO:0000313" key="6">
    <source>
        <dbReference type="Proteomes" id="UP001055439"/>
    </source>
</evidence>
<evidence type="ECO:0000256" key="3">
    <source>
        <dbReference type="SAM" id="SignalP"/>
    </source>
</evidence>
<accession>A0A9E7F693</accession>
<evidence type="ECO:0000256" key="2">
    <source>
        <dbReference type="SAM" id="MobiDB-lite"/>
    </source>
</evidence>
<dbReference type="SUPFAM" id="SSF47699">
    <property type="entry name" value="Bifunctional inhibitor/lipid-transfer protein/seed storage 2S albumin"/>
    <property type="match status" value="1"/>
</dbReference>
<comment type="function">
    <text evidence="1">Plant non-specific lipid-transfer proteins transfer phospholipids as well as galactolipids across membranes. May play a role in wax or cutin deposition in the cell walls of expanding epidermal cells and certain secretory tissues.</text>
</comment>
<feature type="domain" description="Bifunctional inhibitor/plant lipid transfer protein/seed storage helical" evidence="4">
    <location>
        <begin position="25"/>
        <end position="110"/>
    </location>
</feature>
<dbReference type="Proteomes" id="UP001055439">
    <property type="component" value="Chromosome 2"/>
</dbReference>
<keyword evidence="3" id="KW-0732">Signal</keyword>
<dbReference type="EMBL" id="CP097504">
    <property type="protein sequence ID" value="URD89426.1"/>
    <property type="molecule type" value="Genomic_DNA"/>
</dbReference>
<dbReference type="Pfam" id="PF00234">
    <property type="entry name" value="Tryp_alpha_amyl"/>
    <property type="match status" value="1"/>
</dbReference>
<dbReference type="InterPro" id="IPR036312">
    <property type="entry name" value="Bifun_inhib/LTP/seed_sf"/>
</dbReference>
<dbReference type="EMBL" id="CP097504">
    <property type="protein sequence ID" value="URD89425.1"/>
    <property type="molecule type" value="Genomic_DNA"/>
</dbReference>
<feature type="region of interest" description="Disordered" evidence="2">
    <location>
        <begin position="124"/>
        <end position="163"/>
    </location>
</feature>
<proteinExistence type="inferred from homology"/>
<dbReference type="GO" id="GO:0006869">
    <property type="term" value="P:lipid transport"/>
    <property type="evidence" value="ECO:0007669"/>
    <property type="project" value="InterPro"/>
</dbReference>
<protein>
    <recommendedName>
        <fullName evidence="1">Non-specific lipid-transfer protein</fullName>
    </recommendedName>
</protein>
<gene>
    <name evidence="5" type="ORF">MUK42_28492</name>
</gene>